<gene>
    <name evidence="4" type="ORF">JIN87_11965</name>
</gene>
<reference evidence="4" key="1">
    <citation type="submission" date="2021-01" db="EMBL/GenBank/DDBJ databases">
        <title>Modified the classification status of verrucomicrobia.</title>
        <authorList>
            <person name="Feng X."/>
        </authorList>
    </citation>
    <scope>NUCLEOTIDE SEQUENCE</scope>
    <source>
        <strain evidence="4">KCTC 13126</strain>
    </source>
</reference>
<dbReference type="RefSeq" id="WP_200355803.1">
    <property type="nucleotide sequence ID" value="NZ_JAENIL010000020.1"/>
</dbReference>
<accession>A0A934RWE3</accession>
<comment type="caution">
    <text evidence="4">The sequence shown here is derived from an EMBL/GenBank/DDBJ whole genome shotgun (WGS) entry which is preliminary data.</text>
</comment>
<evidence type="ECO:0000313" key="4">
    <source>
        <dbReference type="EMBL" id="MBK1877588.1"/>
    </source>
</evidence>
<evidence type="ECO:0000256" key="2">
    <source>
        <dbReference type="SAM" id="Phobius"/>
    </source>
</evidence>
<feature type="region of interest" description="Disordered" evidence="1">
    <location>
        <begin position="63"/>
        <end position="99"/>
    </location>
</feature>
<dbReference type="Proteomes" id="UP000617628">
    <property type="component" value="Unassembled WGS sequence"/>
</dbReference>
<protein>
    <submittedName>
        <fullName evidence="4">VPDSG-CTERM sorting domain-containing protein</fullName>
    </submittedName>
</protein>
<organism evidence="4 5">
    <name type="scientific">Pelagicoccus mobilis</name>
    <dbReference type="NCBI Taxonomy" id="415221"/>
    <lineage>
        <taxon>Bacteria</taxon>
        <taxon>Pseudomonadati</taxon>
        <taxon>Verrucomicrobiota</taxon>
        <taxon>Opitutia</taxon>
        <taxon>Puniceicoccales</taxon>
        <taxon>Pelagicoccaceae</taxon>
        <taxon>Pelagicoccus</taxon>
    </lineage>
</organism>
<evidence type="ECO:0000259" key="3">
    <source>
        <dbReference type="Pfam" id="PF18205"/>
    </source>
</evidence>
<feature type="domain" description="VPDSG-CTERM protein sorting" evidence="3">
    <location>
        <begin position="307"/>
        <end position="332"/>
    </location>
</feature>
<dbReference type="InterPro" id="IPR022288">
    <property type="entry name" value="VPDSG_CTERM"/>
</dbReference>
<keyword evidence="2" id="KW-0812">Transmembrane</keyword>
<dbReference type="EMBL" id="JAENIL010000020">
    <property type="protein sequence ID" value="MBK1877588.1"/>
    <property type="molecule type" value="Genomic_DNA"/>
</dbReference>
<keyword evidence="2" id="KW-0472">Membrane</keyword>
<keyword evidence="5" id="KW-1185">Reference proteome</keyword>
<evidence type="ECO:0000256" key="1">
    <source>
        <dbReference type="SAM" id="MobiDB-lite"/>
    </source>
</evidence>
<feature type="transmembrane region" description="Helical" evidence="2">
    <location>
        <begin position="311"/>
        <end position="328"/>
    </location>
</feature>
<evidence type="ECO:0000313" key="5">
    <source>
        <dbReference type="Proteomes" id="UP000617628"/>
    </source>
</evidence>
<sequence length="334" mass="34019">MKIKTMISRQVTNAGQRSMLPVLSGAIILATMFSGATVTAVPIFKADVSANLVRPTTGEPGSVFYSQSNNLPGPPTASGFGGVNNSLGQDDENLYGGSTSGSQTYGAGVSWGEGSANSNVGSPYTFLLPPYDGSLTGTAWGGATANASLDLDLTGAPHGSSVEGLANGAVGGYTYDGSDTAGPNGKYTFNVEFDINAMVAGDVVDGAVGIQVDAFNSTTGDLFSSLFNPRVSGTGINGFVDMTEETRIDGLGDAWTFSLSAADILAGGGSINGSYTAEFDFWIPNDPATANSIILTIDAFVLGEATAVPDTGSTLAFLGLGFLGLVGMRRRFAK</sequence>
<dbReference type="NCBIfam" id="TIGR03778">
    <property type="entry name" value="VPDSG_CTERM"/>
    <property type="match status" value="1"/>
</dbReference>
<dbReference type="AlphaFoldDB" id="A0A934RWE3"/>
<proteinExistence type="predicted"/>
<dbReference type="Pfam" id="PF18205">
    <property type="entry name" value="VPDSG-CTERM"/>
    <property type="match status" value="1"/>
</dbReference>
<keyword evidence="2" id="KW-1133">Transmembrane helix</keyword>
<name>A0A934RWE3_9BACT</name>